<name>A0A6N2T793_9FIRM</name>
<dbReference type="GO" id="GO:0008889">
    <property type="term" value="F:glycerophosphodiester phosphodiesterase activity"/>
    <property type="evidence" value="ECO:0007669"/>
    <property type="project" value="UniProtKB-EC"/>
</dbReference>
<keyword evidence="2" id="KW-0378">Hydrolase</keyword>
<gene>
    <name evidence="2" type="primary">ugpQ</name>
    <name evidence="2" type="ORF">AULFYP135_01263</name>
</gene>
<dbReference type="PANTHER" id="PTHR46211">
    <property type="entry name" value="GLYCEROPHOSPHORYL DIESTER PHOSPHODIESTERASE"/>
    <property type="match status" value="1"/>
</dbReference>
<dbReference type="AlphaFoldDB" id="A0A6N2T793"/>
<dbReference type="SUPFAM" id="SSF51695">
    <property type="entry name" value="PLC-like phosphodiesterases"/>
    <property type="match status" value="1"/>
</dbReference>
<dbReference type="Pfam" id="PF03009">
    <property type="entry name" value="GDPD"/>
    <property type="match status" value="1"/>
</dbReference>
<organism evidence="2">
    <name type="scientific">uncultured Anaerotruncus sp</name>
    <dbReference type="NCBI Taxonomy" id="905011"/>
    <lineage>
        <taxon>Bacteria</taxon>
        <taxon>Bacillati</taxon>
        <taxon>Bacillota</taxon>
        <taxon>Clostridia</taxon>
        <taxon>Eubacteriales</taxon>
        <taxon>Oscillospiraceae</taxon>
        <taxon>Anaerotruncus</taxon>
        <taxon>environmental samples</taxon>
    </lineage>
</organism>
<reference evidence="2" key="1">
    <citation type="submission" date="2019-11" db="EMBL/GenBank/DDBJ databases">
        <authorList>
            <person name="Feng L."/>
        </authorList>
    </citation>
    <scope>NUCLEOTIDE SEQUENCE</scope>
    <source>
        <strain evidence="2">AundefinedLFYP135</strain>
    </source>
</reference>
<feature type="domain" description="GP-PDE" evidence="1">
    <location>
        <begin position="2"/>
        <end position="238"/>
    </location>
</feature>
<protein>
    <submittedName>
        <fullName evidence="2">Glycerophosphoryl diester phosphodiesterase</fullName>
        <ecNumber evidence="2">3.1.4.46</ecNumber>
    </submittedName>
</protein>
<dbReference type="PANTHER" id="PTHR46211:SF1">
    <property type="entry name" value="GLYCEROPHOSPHODIESTER PHOSPHODIESTERASE, CYTOPLASMIC"/>
    <property type="match status" value="1"/>
</dbReference>
<dbReference type="GO" id="GO:0006629">
    <property type="term" value="P:lipid metabolic process"/>
    <property type="evidence" value="ECO:0007669"/>
    <property type="project" value="InterPro"/>
</dbReference>
<dbReference type="InterPro" id="IPR017946">
    <property type="entry name" value="PLC-like_Pdiesterase_TIM-brl"/>
</dbReference>
<evidence type="ECO:0000313" key="2">
    <source>
        <dbReference type="EMBL" id="VYT00659.1"/>
    </source>
</evidence>
<sequence>MTLNIGHRGFSGLYPENTMLSFQKALEAGVDGFEFDTHLTKDGEIVVIHDEKIDRTTNGTGFVKDYTYEELKQFDASSVFAGQYGFNYIPTLREYFELTKGMDLMTNIELKNSIIWYDGMEEKVIAMIREYGVEEQIVLSSFNHYSIMKCKKLAPELKCGFLDSSWLVNPGEYTKSRGVECYHPSFRSLDEATVAEVHSHGIEINTWTVNETEDIQRMFDLGVHSVITNFPDRVNAVKQGR</sequence>
<dbReference type="EMBL" id="CACRSL010000003">
    <property type="protein sequence ID" value="VYT00659.1"/>
    <property type="molecule type" value="Genomic_DNA"/>
</dbReference>
<dbReference type="CDD" id="cd08563">
    <property type="entry name" value="GDPD_TtGDE_like"/>
    <property type="match status" value="1"/>
</dbReference>
<dbReference type="Gene3D" id="3.20.20.190">
    <property type="entry name" value="Phosphatidylinositol (PI) phosphodiesterase"/>
    <property type="match status" value="1"/>
</dbReference>
<dbReference type="InterPro" id="IPR030395">
    <property type="entry name" value="GP_PDE_dom"/>
</dbReference>
<dbReference type="EC" id="3.1.4.46" evidence="2"/>
<evidence type="ECO:0000259" key="1">
    <source>
        <dbReference type="PROSITE" id="PS51704"/>
    </source>
</evidence>
<accession>A0A6N2T793</accession>
<dbReference type="PROSITE" id="PS51704">
    <property type="entry name" value="GP_PDE"/>
    <property type="match status" value="1"/>
</dbReference>
<proteinExistence type="predicted"/>